<dbReference type="Proteomes" id="UP000325081">
    <property type="component" value="Unassembled WGS sequence"/>
</dbReference>
<keyword evidence="2" id="KW-0346">Stress response</keyword>
<feature type="region of interest" description="Disordered" evidence="1">
    <location>
        <begin position="33"/>
        <end position="53"/>
    </location>
</feature>
<organism evidence="2 3">
    <name type="scientific">Striga asiatica</name>
    <name type="common">Asiatic witchweed</name>
    <name type="synonym">Buchnera asiatica</name>
    <dbReference type="NCBI Taxonomy" id="4170"/>
    <lineage>
        <taxon>Eukaryota</taxon>
        <taxon>Viridiplantae</taxon>
        <taxon>Streptophyta</taxon>
        <taxon>Embryophyta</taxon>
        <taxon>Tracheophyta</taxon>
        <taxon>Spermatophyta</taxon>
        <taxon>Magnoliopsida</taxon>
        <taxon>eudicotyledons</taxon>
        <taxon>Gunneridae</taxon>
        <taxon>Pentapetalae</taxon>
        <taxon>asterids</taxon>
        <taxon>lamiids</taxon>
        <taxon>Lamiales</taxon>
        <taxon>Orobanchaceae</taxon>
        <taxon>Buchnereae</taxon>
        <taxon>Striga</taxon>
    </lineage>
</organism>
<sequence>MSSNCVVLVNGLHIQALKLHNCFNVPLQKREDKKKSRALNVRPTPGAGDEDESLADYADLEIDSRVKLSVVVPDRAPKTTPVANISLSFHESGIGDGRTLSFDMVMIVPSLSMAMMRTMNGEKSNFQMRARSMKPSTMRIVMDTA</sequence>
<comment type="caution">
    <text evidence="2">The sequence shown here is derived from an EMBL/GenBank/DDBJ whole genome shotgun (WGS) entry which is preliminary data.</text>
</comment>
<accession>A0A5A7P4K3</accession>
<name>A0A5A7P4K3_STRAF</name>
<dbReference type="EMBL" id="BKCP01001891">
    <property type="protein sequence ID" value="GER27408.1"/>
    <property type="molecule type" value="Genomic_DNA"/>
</dbReference>
<dbReference type="AlphaFoldDB" id="A0A5A7P4K3"/>
<evidence type="ECO:0000256" key="1">
    <source>
        <dbReference type="SAM" id="MobiDB-lite"/>
    </source>
</evidence>
<gene>
    <name evidence="2" type="ORF">STAS_03116</name>
</gene>
<keyword evidence="3" id="KW-1185">Reference proteome</keyword>
<proteinExistence type="predicted"/>
<evidence type="ECO:0000313" key="2">
    <source>
        <dbReference type="EMBL" id="GER27408.1"/>
    </source>
</evidence>
<protein>
    <submittedName>
        <fullName evidence="2">DNAJ heat shock N-terminal domain-containing protein</fullName>
    </submittedName>
</protein>
<evidence type="ECO:0000313" key="3">
    <source>
        <dbReference type="Proteomes" id="UP000325081"/>
    </source>
</evidence>
<reference evidence="3" key="1">
    <citation type="journal article" date="2019" name="Curr. Biol.">
        <title>Genome Sequence of Striga asiatica Provides Insight into the Evolution of Plant Parasitism.</title>
        <authorList>
            <person name="Yoshida S."/>
            <person name="Kim S."/>
            <person name="Wafula E.K."/>
            <person name="Tanskanen J."/>
            <person name="Kim Y.M."/>
            <person name="Honaas L."/>
            <person name="Yang Z."/>
            <person name="Spallek T."/>
            <person name="Conn C.E."/>
            <person name="Ichihashi Y."/>
            <person name="Cheong K."/>
            <person name="Cui S."/>
            <person name="Der J.P."/>
            <person name="Gundlach H."/>
            <person name="Jiao Y."/>
            <person name="Hori C."/>
            <person name="Ishida J.K."/>
            <person name="Kasahara H."/>
            <person name="Kiba T."/>
            <person name="Kim M.S."/>
            <person name="Koo N."/>
            <person name="Laohavisit A."/>
            <person name="Lee Y.H."/>
            <person name="Lumba S."/>
            <person name="McCourt P."/>
            <person name="Mortimer J.C."/>
            <person name="Mutuku J.M."/>
            <person name="Nomura T."/>
            <person name="Sasaki-Sekimoto Y."/>
            <person name="Seto Y."/>
            <person name="Wang Y."/>
            <person name="Wakatake T."/>
            <person name="Sakakibara H."/>
            <person name="Demura T."/>
            <person name="Yamaguchi S."/>
            <person name="Yoneyama K."/>
            <person name="Manabe R.I."/>
            <person name="Nelson D.C."/>
            <person name="Schulman A.H."/>
            <person name="Timko M.P."/>
            <person name="dePamphilis C.W."/>
            <person name="Choi D."/>
            <person name="Shirasu K."/>
        </authorList>
    </citation>
    <scope>NUCLEOTIDE SEQUENCE [LARGE SCALE GENOMIC DNA]</scope>
    <source>
        <strain evidence="3">cv. UVA1</strain>
    </source>
</reference>